<comment type="catalytic activity">
    <reaction evidence="8">
        <text>L-seryl-[protein] + ATP = O-phospho-L-seryl-[protein] + ADP + H(+)</text>
        <dbReference type="Rhea" id="RHEA:17989"/>
        <dbReference type="Rhea" id="RHEA-COMP:9863"/>
        <dbReference type="Rhea" id="RHEA-COMP:11604"/>
        <dbReference type="ChEBI" id="CHEBI:15378"/>
        <dbReference type="ChEBI" id="CHEBI:29999"/>
        <dbReference type="ChEBI" id="CHEBI:30616"/>
        <dbReference type="ChEBI" id="CHEBI:83421"/>
        <dbReference type="ChEBI" id="CHEBI:456216"/>
        <dbReference type="EC" id="2.7.11.1"/>
    </reaction>
</comment>
<dbReference type="InterPro" id="IPR051824">
    <property type="entry name" value="LRR_Rcpt-Like_S/T_Kinase"/>
</dbReference>
<accession>A0AAP0J304</accession>
<comment type="caution">
    <text evidence="9">The sequence shown here is derived from an EMBL/GenBank/DDBJ whole genome shotgun (WGS) entry which is preliminary data.</text>
</comment>
<keyword evidence="6" id="KW-0067">ATP-binding</keyword>
<dbReference type="Proteomes" id="UP001419268">
    <property type="component" value="Unassembled WGS sequence"/>
</dbReference>
<reference evidence="9 10" key="1">
    <citation type="submission" date="2024-01" db="EMBL/GenBank/DDBJ databases">
        <title>Genome assemblies of Stephania.</title>
        <authorList>
            <person name="Yang L."/>
        </authorList>
    </citation>
    <scope>NUCLEOTIDE SEQUENCE [LARGE SCALE GENOMIC DNA]</scope>
    <source>
        <strain evidence="9">JXDWG</strain>
        <tissue evidence="9">Leaf</tissue>
    </source>
</reference>
<keyword evidence="4" id="KW-0547">Nucleotide-binding</keyword>
<protein>
    <recommendedName>
        <fullName evidence="1">non-specific serine/threonine protein kinase</fullName>
        <ecNumber evidence="1">2.7.11.1</ecNumber>
    </recommendedName>
</protein>
<evidence type="ECO:0000256" key="5">
    <source>
        <dbReference type="ARBA" id="ARBA00022777"/>
    </source>
</evidence>
<evidence type="ECO:0000313" key="10">
    <source>
        <dbReference type="Proteomes" id="UP001419268"/>
    </source>
</evidence>
<keyword evidence="10" id="KW-1185">Reference proteome</keyword>
<evidence type="ECO:0000256" key="6">
    <source>
        <dbReference type="ARBA" id="ARBA00022840"/>
    </source>
</evidence>
<keyword evidence="5" id="KW-0418">Kinase</keyword>
<evidence type="ECO:0000313" key="9">
    <source>
        <dbReference type="EMBL" id="KAK9125790.1"/>
    </source>
</evidence>
<proteinExistence type="predicted"/>
<comment type="catalytic activity">
    <reaction evidence="7">
        <text>L-threonyl-[protein] + ATP = O-phospho-L-threonyl-[protein] + ADP + H(+)</text>
        <dbReference type="Rhea" id="RHEA:46608"/>
        <dbReference type="Rhea" id="RHEA-COMP:11060"/>
        <dbReference type="Rhea" id="RHEA-COMP:11605"/>
        <dbReference type="ChEBI" id="CHEBI:15378"/>
        <dbReference type="ChEBI" id="CHEBI:30013"/>
        <dbReference type="ChEBI" id="CHEBI:30616"/>
        <dbReference type="ChEBI" id="CHEBI:61977"/>
        <dbReference type="ChEBI" id="CHEBI:456216"/>
        <dbReference type="EC" id="2.7.11.1"/>
    </reaction>
</comment>
<evidence type="ECO:0000256" key="3">
    <source>
        <dbReference type="ARBA" id="ARBA00022679"/>
    </source>
</evidence>
<dbReference type="PANTHER" id="PTHR48006:SF102">
    <property type="entry name" value="LEUCINE-RICH REPEAT-CONTAINING PROTEIN DDB_G0281931-RELATED"/>
    <property type="match status" value="1"/>
</dbReference>
<evidence type="ECO:0000256" key="4">
    <source>
        <dbReference type="ARBA" id="ARBA00022741"/>
    </source>
</evidence>
<sequence>MINPEYEEKDLVKWVSTTLNEEEIDHIIDQNLGSYHKEEICKVLNIGLLCTNPVPTNRPSMRNVVKMLLEARRIEN</sequence>
<dbReference type="Gene3D" id="1.10.510.10">
    <property type="entry name" value="Transferase(Phosphotransferase) domain 1"/>
    <property type="match status" value="1"/>
</dbReference>
<name>A0AAP0J304_9MAGN</name>
<dbReference type="PANTHER" id="PTHR48006">
    <property type="entry name" value="LEUCINE-RICH REPEAT-CONTAINING PROTEIN DDB_G0281931-RELATED"/>
    <property type="match status" value="1"/>
</dbReference>
<dbReference type="EC" id="2.7.11.1" evidence="1"/>
<dbReference type="GO" id="GO:0005524">
    <property type="term" value="F:ATP binding"/>
    <property type="evidence" value="ECO:0007669"/>
    <property type="project" value="UniProtKB-KW"/>
</dbReference>
<evidence type="ECO:0000256" key="1">
    <source>
        <dbReference type="ARBA" id="ARBA00012513"/>
    </source>
</evidence>
<evidence type="ECO:0000256" key="7">
    <source>
        <dbReference type="ARBA" id="ARBA00047899"/>
    </source>
</evidence>
<keyword evidence="3" id="KW-0808">Transferase</keyword>
<organism evidence="9 10">
    <name type="scientific">Stephania cephalantha</name>
    <dbReference type="NCBI Taxonomy" id="152367"/>
    <lineage>
        <taxon>Eukaryota</taxon>
        <taxon>Viridiplantae</taxon>
        <taxon>Streptophyta</taxon>
        <taxon>Embryophyta</taxon>
        <taxon>Tracheophyta</taxon>
        <taxon>Spermatophyta</taxon>
        <taxon>Magnoliopsida</taxon>
        <taxon>Ranunculales</taxon>
        <taxon>Menispermaceae</taxon>
        <taxon>Menispermoideae</taxon>
        <taxon>Cissampelideae</taxon>
        <taxon>Stephania</taxon>
    </lineage>
</organism>
<evidence type="ECO:0000256" key="2">
    <source>
        <dbReference type="ARBA" id="ARBA00022527"/>
    </source>
</evidence>
<dbReference type="EMBL" id="JBBNAG010000006">
    <property type="protein sequence ID" value="KAK9125790.1"/>
    <property type="molecule type" value="Genomic_DNA"/>
</dbReference>
<evidence type="ECO:0000256" key="8">
    <source>
        <dbReference type="ARBA" id="ARBA00048679"/>
    </source>
</evidence>
<dbReference type="AlphaFoldDB" id="A0AAP0J304"/>
<dbReference type="GO" id="GO:0004674">
    <property type="term" value="F:protein serine/threonine kinase activity"/>
    <property type="evidence" value="ECO:0007669"/>
    <property type="project" value="UniProtKB-KW"/>
</dbReference>
<keyword evidence="2" id="KW-0723">Serine/threonine-protein kinase</keyword>
<gene>
    <name evidence="9" type="ORF">Scep_014636</name>
</gene>